<comment type="caution">
    <text evidence="2">The sequence shown here is derived from an EMBL/GenBank/DDBJ whole genome shotgun (WGS) entry which is preliminary data.</text>
</comment>
<evidence type="ECO:0000313" key="3">
    <source>
        <dbReference type="Proteomes" id="UP000591131"/>
    </source>
</evidence>
<dbReference type="Proteomes" id="UP000591131">
    <property type="component" value="Unassembled WGS sequence"/>
</dbReference>
<protein>
    <submittedName>
        <fullName evidence="2">Uncharacterized protein</fullName>
    </submittedName>
</protein>
<dbReference type="EMBL" id="JAAPAO010000402">
    <property type="protein sequence ID" value="KAF4660735.1"/>
    <property type="molecule type" value="Genomic_DNA"/>
</dbReference>
<keyword evidence="3" id="KW-1185">Reference proteome</keyword>
<name>A0A7J6LN66_PERCH</name>
<gene>
    <name evidence="2" type="ORF">FOL47_007044</name>
</gene>
<feature type="compositionally biased region" description="Low complexity" evidence="1">
    <location>
        <begin position="752"/>
        <end position="763"/>
    </location>
</feature>
<feature type="region of interest" description="Disordered" evidence="1">
    <location>
        <begin position="87"/>
        <end position="120"/>
    </location>
</feature>
<evidence type="ECO:0000313" key="2">
    <source>
        <dbReference type="EMBL" id="KAF4660735.1"/>
    </source>
</evidence>
<feature type="compositionally biased region" description="Basic and acidic residues" evidence="1">
    <location>
        <begin position="91"/>
        <end position="119"/>
    </location>
</feature>
<accession>A0A7J6LN66</accession>
<evidence type="ECO:0000256" key="1">
    <source>
        <dbReference type="SAM" id="MobiDB-lite"/>
    </source>
</evidence>
<sequence>MLGSSGWSLTIFTAPPPRVGVRPVEAPSHCSHVFVIFLAYIFKKDPFKVHQCAVIMHALTTAGSAEFEAMTLLNARILSELLEGTAIRDNPTNDEKENNEEGRNEGKARPADRLREASSRARPTRNGFDVYFLYGLLFDRPPRLCLGPHRPDIPVLLIARASGQSRMYDSQVLELVAGLLVSRISELNAVQLVGVLESYARLPRLRANRVEEDHRNAEGQQSTVSNSLKLTPRQVGGHWVVDSLISVWNILGFFAPPLLSALADELSIRLEDSDNNITATTVSRRKAVTPVEAHRFIVAAASVVDIEKASPELRESLRVCVDRLIKTCLFYTTTQLNSRGCLQLMAALKRLGNYDEKFINTRLLPTLNQHYMKGRSMSSSSSEEGIARVHEGVLIVECLAAIPQTTAMLARLRETIIYDIIEWISSTDLPSTDRSAREFLSIIARLMLSISEGEQSAAYELWEASRSKIARAFEKGLPLSDSELRRLLRICGRVDDSELADAISRSLAVKNDCAEALARDLVTRGGMREIKSPYRSVAELFTYKPLHGIGNMNVAVHETEAQVIYDLPNRGLKSSCEQTILRFSGAKIPLRTVLAQHVSTLESAPLKYLVNGRTVTECSDSPVDIRTFLLQSGFELIGDTGIQAPLWQGVSPQGVTVRICRLFNGRLDGQLLAEKGQAGWEIMRPVLNASTITTARPATLEEATRSEAETQDPQTSWSLVPHRCLVTIQASVPAVKGDANSDGGQSATKMGSSKTTSSVASSSKMGDGLQLLAVARHIERLADIVASEDYATSDVQDTSLEYL</sequence>
<dbReference type="OrthoDB" id="473665at2759"/>
<feature type="region of interest" description="Disordered" evidence="1">
    <location>
        <begin position="736"/>
        <end position="763"/>
    </location>
</feature>
<dbReference type="AlphaFoldDB" id="A0A7J6LN66"/>
<feature type="compositionally biased region" description="Polar residues" evidence="1">
    <location>
        <begin position="742"/>
        <end position="751"/>
    </location>
</feature>
<reference evidence="2 3" key="1">
    <citation type="submission" date="2020-04" db="EMBL/GenBank/DDBJ databases">
        <title>Perkinsus chesapeaki whole genome sequence.</title>
        <authorList>
            <person name="Bogema D.R."/>
        </authorList>
    </citation>
    <scope>NUCLEOTIDE SEQUENCE [LARGE SCALE GENOMIC DNA]</scope>
    <source>
        <strain evidence="2">ATCC PRA-425</strain>
    </source>
</reference>
<proteinExistence type="predicted"/>
<organism evidence="2 3">
    <name type="scientific">Perkinsus chesapeaki</name>
    <name type="common">Clam parasite</name>
    <name type="synonym">Perkinsus andrewsi</name>
    <dbReference type="NCBI Taxonomy" id="330153"/>
    <lineage>
        <taxon>Eukaryota</taxon>
        <taxon>Sar</taxon>
        <taxon>Alveolata</taxon>
        <taxon>Perkinsozoa</taxon>
        <taxon>Perkinsea</taxon>
        <taxon>Perkinsida</taxon>
        <taxon>Perkinsidae</taxon>
        <taxon>Perkinsus</taxon>
    </lineage>
</organism>